<dbReference type="InterPro" id="IPR043926">
    <property type="entry name" value="ABCG_dom"/>
</dbReference>
<keyword evidence="13" id="KW-1185">Reference proteome</keyword>
<evidence type="ECO:0000313" key="12">
    <source>
        <dbReference type="EMBL" id="KAF9617368.1"/>
    </source>
</evidence>
<dbReference type="PANTHER" id="PTHR48041:SF111">
    <property type="entry name" value="ABC TRANSPORTER G FAMILY MEMBER 14"/>
    <property type="match status" value="1"/>
</dbReference>
<feature type="transmembrane region" description="Helical" evidence="10">
    <location>
        <begin position="446"/>
        <end position="468"/>
    </location>
</feature>
<keyword evidence="8 10" id="KW-0472">Membrane</keyword>
<dbReference type="GO" id="GO:0016887">
    <property type="term" value="F:ATP hydrolysis activity"/>
    <property type="evidence" value="ECO:0007669"/>
    <property type="project" value="InterPro"/>
</dbReference>
<dbReference type="InterPro" id="IPR003439">
    <property type="entry name" value="ABC_transporter-like_ATP-bd"/>
</dbReference>
<dbReference type="GO" id="GO:0005524">
    <property type="term" value="F:ATP binding"/>
    <property type="evidence" value="ECO:0007669"/>
    <property type="project" value="UniProtKB-KW"/>
</dbReference>
<feature type="transmembrane region" description="Helical" evidence="10">
    <location>
        <begin position="521"/>
        <end position="548"/>
    </location>
</feature>
<feature type="transmembrane region" description="Helical" evidence="10">
    <location>
        <begin position="417"/>
        <end position="434"/>
    </location>
</feature>
<dbReference type="InterPro" id="IPR003593">
    <property type="entry name" value="AAA+_ATPase"/>
</dbReference>
<evidence type="ECO:0000256" key="9">
    <source>
        <dbReference type="SAM" id="MobiDB-lite"/>
    </source>
</evidence>
<name>A0A835IKL1_9MAGN</name>
<keyword evidence="6" id="KW-0067">ATP-binding</keyword>
<dbReference type="AlphaFoldDB" id="A0A835IKL1"/>
<dbReference type="InterPro" id="IPR013525">
    <property type="entry name" value="ABC2_TM"/>
</dbReference>
<dbReference type="GO" id="GO:0140359">
    <property type="term" value="F:ABC-type transporter activity"/>
    <property type="evidence" value="ECO:0007669"/>
    <property type="project" value="InterPro"/>
</dbReference>
<evidence type="ECO:0000256" key="4">
    <source>
        <dbReference type="ARBA" id="ARBA00022692"/>
    </source>
</evidence>
<feature type="region of interest" description="Disordered" evidence="9">
    <location>
        <begin position="1"/>
        <end position="20"/>
    </location>
</feature>
<evidence type="ECO:0000259" key="11">
    <source>
        <dbReference type="PROSITE" id="PS50893"/>
    </source>
</evidence>
<dbReference type="SMART" id="SM00382">
    <property type="entry name" value="AAA"/>
    <property type="match status" value="1"/>
</dbReference>
<dbReference type="GO" id="GO:0005886">
    <property type="term" value="C:plasma membrane"/>
    <property type="evidence" value="ECO:0007669"/>
    <property type="project" value="TreeGrafter"/>
</dbReference>
<evidence type="ECO:0000256" key="10">
    <source>
        <dbReference type="SAM" id="Phobius"/>
    </source>
</evidence>
<dbReference type="InterPro" id="IPR027417">
    <property type="entry name" value="P-loop_NTPase"/>
</dbReference>
<gene>
    <name evidence="12" type="ORF">IFM89_036289</name>
</gene>
<dbReference type="OrthoDB" id="66620at2759"/>
<dbReference type="FunFam" id="3.40.50.300:FF:000337">
    <property type="entry name" value="ABC transporter G family member 22"/>
    <property type="match status" value="1"/>
</dbReference>
<protein>
    <recommendedName>
        <fullName evidence="11">ABC transporter domain-containing protein</fullName>
    </recommendedName>
</protein>
<sequence length="660" mass="73711">MPEKPQNMIATHTTDGYPIEGQTESQNTAVVAYGMHSNTQSVLHVALCPITLKFEEVVYKIKLEDEKRFCWGGSTWSTKEKTILNGLTGMVCPGEILAMLGPSGSGKTTLLTALGGRLNGKVSGKITYNGQPFSSKIKKQIGFVAQSDVLYPHLTVIETLVFTALLRLPDTLTRQEKVDHAEHVINELGLNKCRNSMIGGPLFRGISGGEKKRVSIGQEMLVNPSLLLLDEPTSGLDSTTAQRILTTVKRLACGGRTIVITIHQPSSRLYHMFDKVVLISDGCPIYHGPASTAMDYFCSIGFSSSISVNPADLLLDLANGIAPDAKQLTDQGDTQVSKEEEQKLVRKALISAYEKNIATRLKGELCCLNINTYSYARDATIRNRGKSEQWGTSWWQQFKVLLRRGLKERRYEAFNRLRIFQVISVAILGGLLWWNLPASHIQDRTALLFFFSVFWGFFPLYNAVFTFPQERSMLIKERSSGMYRLSSYFLARTVGDLPMELALPTAFVFIIYWMAGLKPDPITFILSLLVVLYSVLVAQSLGLAFGALLMEVKQATTLASVTTLVFLMAGGYYIQQIPPFIVWLKYLSYSFYCYKLLLGIQYNDKDLYECSNGTFCKVVNFPAIKSVGLNHLWIDACIMGLMLVGYRLIAYLALHRVQVR</sequence>
<dbReference type="InterPro" id="IPR017871">
    <property type="entry name" value="ABC_transporter-like_CS"/>
</dbReference>
<comment type="caution">
    <text evidence="12">The sequence shown here is derived from an EMBL/GenBank/DDBJ whole genome shotgun (WGS) entry which is preliminary data.</text>
</comment>
<feature type="transmembrane region" description="Helical" evidence="10">
    <location>
        <begin position="632"/>
        <end position="654"/>
    </location>
</feature>
<proteinExistence type="inferred from homology"/>
<dbReference type="CDD" id="cd03213">
    <property type="entry name" value="ABCG_EPDR"/>
    <property type="match status" value="1"/>
</dbReference>
<dbReference type="PROSITE" id="PS50893">
    <property type="entry name" value="ABC_TRANSPORTER_2"/>
    <property type="match status" value="1"/>
</dbReference>
<keyword evidence="3" id="KW-0813">Transport</keyword>
<feature type="transmembrane region" description="Helical" evidence="10">
    <location>
        <begin position="489"/>
        <end position="515"/>
    </location>
</feature>
<dbReference type="SUPFAM" id="SSF52540">
    <property type="entry name" value="P-loop containing nucleoside triphosphate hydrolases"/>
    <property type="match status" value="1"/>
</dbReference>
<keyword evidence="4 10" id="KW-0812">Transmembrane</keyword>
<organism evidence="12 13">
    <name type="scientific">Coptis chinensis</name>
    <dbReference type="NCBI Taxonomy" id="261450"/>
    <lineage>
        <taxon>Eukaryota</taxon>
        <taxon>Viridiplantae</taxon>
        <taxon>Streptophyta</taxon>
        <taxon>Embryophyta</taxon>
        <taxon>Tracheophyta</taxon>
        <taxon>Spermatophyta</taxon>
        <taxon>Magnoliopsida</taxon>
        <taxon>Ranunculales</taxon>
        <taxon>Ranunculaceae</taxon>
        <taxon>Coptidoideae</taxon>
        <taxon>Coptis</taxon>
    </lineage>
</organism>
<comment type="similarity">
    <text evidence="2">Belongs to the ABC transporter superfamily. ABCG family. Eye pigment precursor importer (TC 3.A.1.204) subfamily.</text>
</comment>
<dbReference type="Gene3D" id="3.40.50.300">
    <property type="entry name" value="P-loop containing nucleotide triphosphate hydrolases"/>
    <property type="match status" value="1"/>
</dbReference>
<dbReference type="PROSITE" id="PS00211">
    <property type="entry name" value="ABC_TRANSPORTER_1"/>
    <property type="match status" value="1"/>
</dbReference>
<evidence type="ECO:0000256" key="6">
    <source>
        <dbReference type="ARBA" id="ARBA00022840"/>
    </source>
</evidence>
<evidence type="ECO:0000256" key="7">
    <source>
        <dbReference type="ARBA" id="ARBA00022989"/>
    </source>
</evidence>
<keyword evidence="5" id="KW-0547">Nucleotide-binding</keyword>
<evidence type="ECO:0000256" key="2">
    <source>
        <dbReference type="ARBA" id="ARBA00005814"/>
    </source>
</evidence>
<accession>A0A835IKL1</accession>
<dbReference type="Proteomes" id="UP000631114">
    <property type="component" value="Unassembled WGS sequence"/>
</dbReference>
<feature type="domain" description="ABC transporter" evidence="11">
    <location>
        <begin position="61"/>
        <end position="306"/>
    </location>
</feature>
<dbReference type="Pfam" id="PF01061">
    <property type="entry name" value="ABC2_membrane"/>
    <property type="match status" value="1"/>
</dbReference>
<dbReference type="InterPro" id="IPR050352">
    <property type="entry name" value="ABCG_transporters"/>
</dbReference>
<evidence type="ECO:0000256" key="3">
    <source>
        <dbReference type="ARBA" id="ARBA00022448"/>
    </source>
</evidence>
<dbReference type="Pfam" id="PF00005">
    <property type="entry name" value="ABC_tran"/>
    <property type="match status" value="1"/>
</dbReference>
<evidence type="ECO:0000256" key="5">
    <source>
        <dbReference type="ARBA" id="ARBA00022741"/>
    </source>
</evidence>
<evidence type="ECO:0000256" key="1">
    <source>
        <dbReference type="ARBA" id="ARBA00004141"/>
    </source>
</evidence>
<evidence type="ECO:0000313" key="13">
    <source>
        <dbReference type="Proteomes" id="UP000631114"/>
    </source>
</evidence>
<reference evidence="12 13" key="1">
    <citation type="submission" date="2020-10" db="EMBL/GenBank/DDBJ databases">
        <title>The Coptis chinensis genome and diversification of protoberbering-type alkaloids.</title>
        <authorList>
            <person name="Wang B."/>
            <person name="Shu S."/>
            <person name="Song C."/>
            <person name="Liu Y."/>
        </authorList>
    </citation>
    <scope>NUCLEOTIDE SEQUENCE [LARGE SCALE GENOMIC DNA]</scope>
    <source>
        <strain evidence="12">HL-2020</strain>
        <tissue evidence="12">Leaf</tissue>
    </source>
</reference>
<feature type="transmembrane region" description="Helical" evidence="10">
    <location>
        <begin position="555"/>
        <end position="574"/>
    </location>
</feature>
<keyword evidence="7 10" id="KW-1133">Transmembrane helix</keyword>
<dbReference type="Pfam" id="PF19055">
    <property type="entry name" value="ABC2_membrane_7"/>
    <property type="match status" value="1"/>
</dbReference>
<dbReference type="PANTHER" id="PTHR48041">
    <property type="entry name" value="ABC TRANSPORTER G FAMILY MEMBER 28"/>
    <property type="match status" value="1"/>
</dbReference>
<evidence type="ECO:0000256" key="8">
    <source>
        <dbReference type="ARBA" id="ARBA00023136"/>
    </source>
</evidence>
<comment type="subcellular location">
    <subcellularLocation>
        <location evidence="1">Membrane</location>
        <topology evidence="1">Multi-pass membrane protein</topology>
    </subcellularLocation>
</comment>
<dbReference type="EMBL" id="JADFTS010000003">
    <property type="protein sequence ID" value="KAF9617368.1"/>
    <property type="molecule type" value="Genomic_DNA"/>
</dbReference>